<dbReference type="EMBL" id="FZOB01000011">
    <property type="protein sequence ID" value="SNR86365.1"/>
    <property type="molecule type" value="Genomic_DNA"/>
</dbReference>
<evidence type="ECO:0000313" key="8">
    <source>
        <dbReference type="EMBL" id="SNR86365.1"/>
    </source>
</evidence>
<dbReference type="InterPro" id="IPR003593">
    <property type="entry name" value="AAA+_ATPase"/>
</dbReference>
<dbReference type="CDD" id="cd00009">
    <property type="entry name" value="AAA"/>
    <property type="match status" value="1"/>
</dbReference>
<dbReference type="PANTHER" id="PTHR32071">
    <property type="entry name" value="TRANSCRIPTIONAL REGULATORY PROTEIN"/>
    <property type="match status" value="1"/>
</dbReference>
<dbReference type="PROSITE" id="PS50110">
    <property type="entry name" value="RESPONSE_REGULATORY"/>
    <property type="match status" value="1"/>
</dbReference>
<keyword evidence="3" id="KW-0805">Transcription regulation</keyword>
<dbReference type="InterPro" id="IPR025662">
    <property type="entry name" value="Sigma_54_int_dom_ATP-bd_1"/>
</dbReference>
<dbReference type="AlphaFoldDB" id="A0A238ZSR3"/>
<dbReference type="Pfam" id="PF02954">
    <property type="entry name" value="HTH_8"/>
    <property type="match status" value="1"/>
</dbReference>
<dbReference type="InterPro" id="IPR002078">
    <property type="entry name" value="Sigma_54_int"/>
</dbReference>
<keyword evidence="2" id="KW-0067">ATP-binding</keyword>
<dbReference type="PRINTS" id="PR01590">
    <property type="entry name" value="HTHFIS"/>
</dbReference>
<dbReference type="Pfam" id="PF25601">
    <property type="entry name" value="AAA_lid_14"/>
    <property type="match status" value="1"/>
</dbReference>
<dbReference type="Gene3D" id="1.10.8.60">
    <property type="match status" value="1"/>
</dbReference>
<dbReference type="Gene3D" id="3.40.50.2300">
    <property type="match status" value="1"/>
</dbReference>
<evidence type="ECO:0000259" key="6">
    <source>
        <dbReference type="PROSITE" id="PS50045"/>
    </source>
</evidence>
<dbReference type="InterPro" id="IPR001789">
    <property type="entry name" value="Sig_transdc_resp-reg_receiver"/>
</dbReference>
<dbReference type="InterPro" id="IPR009057">
    <property type="entry name" value="Homeodomain-like_sf"/>
</dbReference>
<dbReference type="PROSITE" id="PS50045">
    <property type="entry name" value="SIGMA54_INTERACT_4"/>
    <property type="match status" value="1"/>
</dbReference>
<dbReference type="GO" id="GO:0005524">
    <property type="term" value="F:ATP binding"/>
    <property type="evidence" value="ECO:0007669"/>
    <property type="project" value="UniProtKB-KW"/>
</dbReference>
<dbReference type="SUPFAM" id="SSF46689">
    <property type="entry name" value="Homeodomain-like"/>
    <property type="match status" value="1"/>
</dbReference>
<gene>
    <name evidence="8" type="ORF">SAMN06265340_11150</name>
</gene>
<evidence type="ECO:0000259" key="7">
    <source>
        <dbReference type="PROSITE" id="PS50110"/>
    </source>
</evidence>
<organism evidence="8 9">
    <name type="scientific">Desulfurobacterium atlanticum</name>
    <dbReference type="NCBI Taxonomy" id="240169"/>
    <lineage>
        <taxon>Bacteria</taxon>
        <taxon>Pseudomonadati</taxon>
        <taxon>Aquificota</taxon>
        <taxon>Aquificia</taxon>
        <taxon>Desulfurobacteriales</taxon>
        <taxon>Desulfurobacteriaceae</taxon>
        <taxon>Desulfurobacterium</taxon>
    </lineage>
</organism>
<evidence type="ECO:0000256" key="2">
    <source>
        <dbReference type="ARBA" id="ARBA00022840"/>
    </source>
</evidence>
<dbReference type="SUPFAM" id="SSF52540">
    <property type="entry name" value="P-loop containing nucleoside triphosphate hydrolases"/>
    <property type="match status" value="1"/>
</dbReference>
<dbReference type="Gene3D" id="3.40.50.300">
    <property type="entry name" value="P-loop containing nucleotide triphosphate hydrolases"/>
    <property type="match status" value="1"/>
</dbReference>
<keyword evidence="9" id="KW-1185">Reference proteome</keyword>
<sequence length="448" mass="51452">MKALIVDDEKSIRDILSIMLSEFNFDIEEAETVKEASKKLNESRFDLLLLDLRLPDGHGMDILRTLREKGKKTEVIIITAFGSAETAQEALKLGAFDYVTKPFDVSELRLILRNVKKKIELEKKVEEYEKTYKEFIGESPQIRRIKEFIKKIAPFDTNVLILGESGTGKEVVAQTIHQLSHRKDKPFIAINCASLPSELLESELFGYKKGAFTGAVSNKKGLIEQADGGTLFLDEIGDMPLPLQAKILRFIEDRKIRPIGSLEEKEVDVRIIAATNKNLEELINKGLFREDLYYRLSTITVELPPLRERKEDIPLLVKYFLEKLSKKYKKEIKRIDPDFLDYLYSLPFKGNVRELRNIVEKAIILSDGETLTIPGKREKELTSKIKIGDFPENGVNLKKILEETEKFYLKKALEKASGKKIEAAKLLGLTFREFRYRLSKYQIEDKLS</sequence>
<dbReference type="InterPro" id="IPR027417">
    <property type="entry name" value="P-loop_NTPase"/>
</dbReference>
<keyword evidence="4" id="KW-0804">Transcription</keyword>
<dbReference type="SMART" id="SM00448">
    <property type="entry name" value="REC"/>
    <property type="match status" value="1"/>
</dbReference>
<evidence type="ECO:0000256" key="4">
    <source>
        <dbReference type="ARBA" id="ARBA00023163"/>
    </source>
</evidence>
<dbReference type="InterPro" id="IPR002197">
    <property type="entry name" value="HTH_Fis"/>
</dbReference>
<dbReference type="InterPro" id="IPR025943">
    <property type="entry name" value="Sigma_54_int_dom_ATP-bd_2"/>
</dbReference>
<keyword evidence="5" id="KW-0597">Phosphoprotein</keyword>
<dbReference type="PANTHER" id="PTHR32071:SF119">
    <property type="entry name" value="SIGMA L-DEPENDENT TRANSCRIPTIONAL REGULATOR YPLP-RELATED"/>
    <property type="match status" value="1"/>
</dbReference>
<dbReference type="Proteomes" id="UP000198405">
    <property type="component" value="Unassembled WGS sequence"/>
</dbReference>
<feature type="domain" description="Sigma-54 factor interaction" evidence="6">
    <location>
        <begin position="135"/>
        <end position="364"/>
    </location>
</feature>
<keyword evidence="1" id="KW-0547">Nucleotide-binding</keyword>
<dbReference type="GO" id="GO:0006355">
    <property type="term" value="P:regulation of DNA-templated transcription"/>
    <property type="evidence" value="ECO:0007669"/>
    <property type="project" value="InterPro"/>
</dbReference>
<dbReference type="PROSITE" id="PS00676">
    <property type="entry name" value="SIGMA54_INTERACT_2"/>
    <property type="match status" value="1"/>
</dbReference>
<dbReference type="Pfam" id="PF00158">
    <property type="entry name" value="Sigma54_activat"/>
    <property type="match status" value="1"/>
</dbReference>
<dbReference type="SUPFAM" id="SSF52172">
    <property type="entry name" value="CheY-like"/>
    <property type="match status" value="1"/>
</dbReference>
<name>A0A238ZSR3_9BACT</name>
<feature type="modified residue" description="4-aspartylphosphate" evidence="5">
    <location>
        <position position="51"/>
    </location>
</feature>
<accession>A0A238ZSR3</accession>
<protein>
    <submittedName>
        <fullName evidence="8">Two-component system, NtrC family, response regulator PilR</fullName>
    </submittedName>
</protein>
<dbReference type="Pfam" id="PF00072">
    <property type="entry name" value="Response_reg"/>
    <property type="match status" value="1"/>
</dbReference>
<dbReference type="RefSeq" id="WP_089323474.1">
    <property type="nucleotide sequence ID" value="NZ_FZOB01000011.1"/>
</dbReference>
<evidence type="ECO:0000256" key="1">
    <source>
        <dbReference type="ARBA" id="ARBA00022741"/>
    </source>
</evidence>
<dbReference type="Gene3D" id="1.10.10.60">
    <property type="entry name" value="Homeodomain-like"/>
    <property type="match status" value="1"/>
</dbReference>
<proteinExistence type="predicted"/>
<dbReference type="GO" id="GO:0043565">
    <property type="term" value="F:sequence-specific DNA binding"/>
    <property type="evidence" value="ECO:0007669"/>
    <property type="project" value="InterPro"/>
</dbReference>
<dbReference type="SMART" id="SM00382">
    <property type="entry name" value="AAA"/>
    <property type="match status" value="1"/>
</dbReference>
<feature type="domain" description="Response regulatory" evidence="7">
    <location>
        <begin position="2"/>
        <end position="116"/>
    </location>
</feature>
<reference evidence="9" key="1">
    <citation type="submission" date="2017-06" db="EMBL/GenBank/DDBJ databases">
        <authorList>
            <person name="Varghese N."/>
            <person name="Submissions S."/>
        </authorList>
    </citation>
    <scope>NUCLEOTIDE SEQUENCE [LARGE SCALE GENOMIC DNA]</scope>
    <source>
        <strain evidence="9">DSM 15668</strain>
    </source>
</reference>
<dbReference type="OrthoDB" id="9334at2"/>
<evidence type="ECO:0000256" key="5">
    <source>
        <dbReference type="PROSITE-ProRule" id="PRU00169"/>
    </source>
</evidence>
<dbReference type="PROSITE" id="PS00675">
    <property type="entry name" value="SIGMA54_INTERACT_1"/>
    <property type="match status" value="1"/>
</dbReference>
<evidence type="ECO:0000256" key="3">
    <source>
        <dbReference type="ARBA" id="ARBA00023015"/>
    </source>
</evidence>
<dbReference type="InterPro" id="IPR058031">
    <property type="entry name" value="AAA_lid_NorR"/>
</dbReference>
<dbReference type="FunFam" id="3.40.50.300:FF:000006">
    <property type="entry name" value="DNA-binding transcriptional regulator NtrC"/>
    <property type="match status" value="1"/>
</dbReference>
<evidence type="ECO:0000313" key="9">
    <source>
        <dbReference type="Proteomes" id="UP000198405"/>
    </source>
</evidence>
<dbReference type="InterPro" id="IPR011006">
    <property type="entry name" value="CheY-like_superfamily"/>
</dbReference>
<dbReference type="GO" id="GO:0000160">
    <property type="term" value="P:phosphorelay signal transduction system"/>
    <property type="evidence" value="ECO:0007669"/>
    <property type="project" value="InterPro"/>
</dbReference>